<name>A0A4P7BYQ8_9GAMM</name>
<dbReference type="KEGG" id="nwr:E3U44_07540"/>
<dbReference type="EMBL" id="CP038033">
    <property type="protein sequence ID" value="QBQ54379.1"/>
    <property type="molecule type" value="Genomic_DNA"/>
</dbReference>
<evidence type="ECO:0000313" key="1">
    <source>
        <dbReference type="EMBL" id="QBQ54379.1"/>
    </source>
</evidence>
<gene>
    <name evidence="1" type="ORF">E3U44_07540</name>
</gene>
<keyword evidence="2" id="KW-1185">Reference proteome</keyword>
<dbReference type="RefSeq" id="WP_134357579.1">
    <property type="nucleotide sequence ID" value="NZ_CP038033.1"/>
</dbReference>
<dbReference type="Pfam" id="PF10082">
    <property type="entry name" value="BBP2_2"/>
    <property type="match status" value="1"/>
</dbReference>
<evidence type="ECO:0008006" key="3">
    <source>
        <dbReference type="Google" id="ProtNLM"/>
    </source>
</evidence>
<sequence>MRFFWQVDTNVVLLWVLILFFPEVVCGMEWTYFGWRLDPTFSLNEEFNDNPRLSFEQKDAGFITTISPGLLIGRREERWEVNLGATLNYDIYNGVDIPDRDSERIRLRSHLYFTERAFFQLNGSYVRDTLLRRVFIEIDEDFLEPIEDIDIGLVDVSTRRNRVQINPSWRYALTERTSLQLEYGFTDLSYAESEEINLINTQQHLLSGKGFYELTPISTLSLNVNATRRTSEDESETDNLEALVGWNHLFSETLQGEARAGYRITSASSNDEEETSNGFVGELTIQYLTEVGSLRGTISRTVTPSGNGRSNQTDRIRIQYTQEVMPRLSFVLRGDAFRTEPVEDDFSQGERRYFDVEPRLLWNWTRWWAVEAGYHYRRRENESPSESASSNAVFVAITYTPLIER</sequence>
<accession>A0A4P7BYQ8</accession>
<protein>
    <recommendedName>
        <fullName evidence="3">TIGR03016 family PEP-CTERM system-associated outer membrane protein</fullName>
    </recommendedName>
</protein>
<dbReference type="AlphaFoldDB" id="A0A4P7BYQ8"/>
<dbReference type="Proteomes" id="UP000294325">
    <property type="component" value="Chromosome"/>
</dbReference>
<organism evidence="1 2">
    <name type="scientific">Nitrosococcus wardiae</name>
    <dbReference type="NCBI Taxonomy" id="1814290"/>
    <lineage>
        <taxon>Bacteria</taxon>
        <taxon>Pseudomonadati</taxon>
        <taxon>Pseudomonadota</taxon>
        <taxon>Gammaproteobacteria</taxon>
        <taxon>Chromatiales</taxon>
        <taxon>Chromatiaceae</taxon>
        <taxon>Nitrosococcus</taxon>
    </lineage>
</organism>
<reference evidence="1 2" key="1">
    <citation type="submission" date="2019-03" db="EMBL/GenBank/DDBJ databases">
        <title>The genome sequence of Nitrosococcus wardiae strain D1FHST reveals the archetypal metabolic capacity of ammonia-oxidizing Gammaproteobacteria.</title>
        <authorList>
            <person name="Wang L."/>
            <person name="Lim C.K."/>
            <person name="Hanson T.E."/>
            <person name="Dang H."/>
            <person name="Klotz M.G."/>
        </authorList>
    </citation>
    <scope>NUCLEOTIDE SEQUENCE [LARGE SCALE GENOMIC DNA]</scope>
    <source>
        <strain evidence="1 2">D1FHS</strain>
    </source>
</reference>
<evidence type="ECO:0000313" key="2">
    <source>
        <dbReference type="Proteomes" id="UP000294325"/>
    </source>
</evidence>
<dbReference type="SUPFAM" id="SSF56935">
    <property type="entry name" value="Porins"/>
    <property type="match status" value="1"/>
</dbReference>
<dbReference type="OrthoDB" id="5753514at2"/>
<proteinExistence type="predicted"/>
<dbReference type="InterPro" id="IPR018759">
    <property type="entry name" value="BBP2_2"/>
</dbReference>